<keyword evidence="8 11" id="KW-0175">Coiled coil</keyword>
<dbReference type="SMART" id="SM00320">
    <property type="entry name" value="WD40"/>
    <property type="match status" value="7"/>
</dbReference>
<evidence type="ECO:0000256" key="4">
    <source>
        <dbReference type="ARBA" id="ARBA00022618"/>
    </source>
</evidence>
<dbReference type="Proteomes" id="UP000182444">
    <property type="component" value="Chromosome 1B"/>
</dbReference>
<dbReference type="eggNOG" id="KOG0295">
    <property type="taxonomic scope" value="Eukaryota"/>
</dbReference>
<feature type="repeat" description="WD" evidence="12">
    <location>
        <begin position="112"/>
        <end position="153"/>
    </location>
</feature>
<dbReference type="AlphaFoldDB" id="A0A1D8N5Y3"/>
<dbReference type="Gene3D" id="1.20.960.30">
    <property type="match status" value="1"/>
</dbReference>
<evidence type="ECO:0000256" key="9">
    <source>
        <dbReference type="ARBA" id="ARBA00023212"/>
    </source>
</evidence>
<dbReference type="FunFam" id="2.130.10.10:FF:001547">
    <property type="entry name" value="Nuclear distribution protein PAC1"/>
    <property type="match status" value="1"/>
</dbReference>
<protein>
    <recommendedName>
        <fullName evidence="11">Nuclear distribution protein PAC1</fullName>
    </recommendedName>
    <alternativeName>
        <fullName evidence="11">Lissencephaly-1 homolog</fullName>
        <shortName evidence="11">LIS-1</shortName>
    </alternativeName>
    <alternativeName>
        <fullName evidence="11">nudF homolog</fullName>
    </alternativeName>
</protein>
<evidence type="ECO:0000256" key="5">
    <source>
        <dbReference type="ARBA" id="ARBA00022701"/>
    </source>
</evidence>
<dbReference type="SUPFAM" id="SSF109925">
    <property type="entry name" value="Lissencephaly-1 protein (Lis-1, PAF-AH alpha) N-terminal domain"/>
    <property type="match status" value="1"/>
</dbReference>
<evidence type="ECO:0000256" key="11">
    <source>
        <dbReference type="HAMAP-Rule" id="MF_03141"/>
    </source>
</evidence>
<keyword evidence="6" id="KW-0677">Repeat</keyword>
<feature type="repeat" description="WD" evidence="12">
    <location>
        <begin position="399"/>
        <end position="437"/>
    </location>
</feature>
<keyword evidence="9 11" id="KW-0206">Cytoskeleton</keyword>
<keyword evidence="5 11" id="KW-0493">Microtubule</keyword>
<dbReference type="EMBL" id="CP017554">
    <property type="protein sequence ID" value="AOW01038.1"/>
    <property type="molecule type" value="Genomic_DNA"/>
</dbReference>
<dbReference type="GO" id="GO:0005875">
    <property type="term" value="C:microtubule associated complex"/>
    <property type="evidence" value="ECO:0007669"/>
    <property type="project" value="UniProtKB-UniRule"/>
</dbReference>
<feature type="repeat" description="WD" evidence="12">
    <location>
        <begin position="356"/>
        <end position="392"/>
    </location>
</feature>
<reference evidence="14 16" key="1">
    <citation type="journal article" date="2016" name="PLoS ONE">
        <title>Sequence Assembly of Yarrowia lipolytica Strain W29/CLIB89 Shows Transposable Element Diversity.</title>
        <authorList>
            <person name="Magnan C."/>
            <person name="Yu J."/>
            <person name="Chang I."/>
            <person name="Jahn E."/>
            <person name="Kanomata Y."/>
            <person name="Wu J."/>
            <person name="Zeller M."/>
            <person name="Oakes M."/>
            <person name="Baldi P."/>
            <person name="Sandmeyer S."/>
        </authorList>
    </citation>
    <scope>NUCLEOTIDE SEQUENCE [LARGE SCALE GENOMIC DNA]</scope>
    <source>
        <strain evidence="14">CLIB89</strain>
        <strain evidence="16">CLIB89(W29)</strain>
    </source>
</reference>
<feature type="compositionally biased region" description="Basic and acidic residues" evidence="13">
    <location>
        <begin position="173"/>
        <end position="186"/>
    </location>
</feature>
<dbReference type="HAMAP" id="MF_03141">
    <property type="entry name" value="lis1"/>
    <property type="match status" value="1"/>
</dbReference>
<dbReference type="PROSITE" id="PS50082">
    <property type="entry name" value="WD_REPEATS_2"/>
    <property type="match status" value="5"/>
</dbReference>
<dbReference type="GO" id="GO:0005737">
    <property type="term" value="C:cytoplasm"/>
    <property type="evidence" value="ECO:0007669"/>
    <property type="project" value="UniProtKB-UniRule"/>
</dbReference>
<evidence type="ECO:0000256" key="2">
    <source>
        <dbReference type="ARBA" id="ARBA00022490"/>
    </source>
</evidence>
<dbReference type="PRINTS" id="PR00320">
    <property type="entry name" value="GPROTEINBRPT"/>
</dbReference>
<sequence>MESLLTDKQRSDLETSIFGYVSRLTNDEALLSQLAAVLSQPSGSEPVPADTLKANALLLEKKWLSVIRLQRKVMDLETRLEAAEREASSTHKANGLGAGDPKTWLPKTSRFSLLHKQPVNAVSFHPFHSTLASACEDGNIRIWDYELGEIETTIKAHTRGVLDVDFSQPDTGASRDKSHDKPRADVSHAQPRALLVSCSSDLTIRIWDPQNEYANVKTLTGHDHTISAVKFTASGNHVISASRDKTVRVWSVQSGYCVRTVHGHTDWVKSCAALNEEFIFSAGIDHVTRVSEFVSGDGKMTLLGHEHVIEGVAVYPKSAAGCLAKLDKTSSYFVVSWSRDKTIRVWSSRGDPLLILRGHDNWVRGVVLHPAGRYLVSVSDDKTMRCWDLEQGGRCIRVVDAHGHFVTCVAWAPNDVNGRVRCLVATGGVDGQVKVWQ</sequence>
<dbReference type="GO" id="GO:0051301">
    <property type="term" value="P:cell division"/>
    <property type="evidence" value="ECO:0007669"/>
    <property type="project" value="UniProtKB-KW"/>
</dbReference>
<dbReference type="SMR" id="A0A1D8N5Y3"/>
<dbReference type="EMBL" id="KZ859073">
    <property type="protein sequence ID" value="RDW23617.1"/>
    <property type="molecule type" value="Genomic_DNA"/>
</dbReference>
<keyword evidence="1 11" id="KW-0813">Transport</keyword>
<feature type="region of interest" description="Disordered" evidence="13">
    <location>
        <begin position="165"/>
        <end position="186"/>
    </location>
</feature>
<proteinExistence type="inferred from homology"/>
<evidence type="ECO:0000256" key="7">
    <source>
        <dbReference type="ARBA" id="ARBA00022776"/>
    </source>
</evidence>
<dbReference type="InterPro" id="IPR020472">
    <property type="entry name" value="WD40_PAC1"/>
</dbReference>
<gene>
    <name evidence="11" type="primary">PAC1</name>
    <name evidence="11" type="synonym">LIS1</name>
    <name evidence="15" type="ORF">B0I71DRAFT_10856</name>
    <name evidence="14" type="ORF">YALI1_B01552g</name>
</gene>
<keyword evidence="7 11" id="KW-0498">Mitosis</keyword>
<evidence type="ECO:0000256" key="1">
    <source>
        <dbReference type="ARBA" id="ARBA00022448"/>
    </source>
</evidence>
<reference evidence="15 17" key="2">
    <citation type="submission" date="2018-07" db="EMBL/GenBank/DDBJ databases">
        <title>Draft Genome Assemblies for Five Robust Yarrowia lipolytica Strains Exhibiting High Lipid Production and Pentose Sugar Utilization and Sugar Alcohol Secretion from Undetoxified Lignocellulosic Biomass Hydrolysates.</title>
        <authorList>
            <consortium name="DOE Joint Genome Institute"/>
            <person name="Walker C."/>
            <person name="Ryu S."/>
            <person name="Na H."/>
            <person name="Zane M."/>
            <person name="LaButti K."/>
            <person name="Lipzen A."/>
            <person name="Haridas S."/>
            <person name="Barry K."/>
            <person name="Grigoriev I.V."/>
            <person name="Quarterman J."/>
            <person name="Slininger P."/>
            <person name="Dien B."/>
            <person name="Trinh C.T."/>
        </authorList>
    </citation>
    <scope>NUCLEOTIDE SEQUENCE [LARGE SCALE GENOMIC DNA]</scope>
    <source>
        <strain evidence="15 17">YB392</strain>
    </source>
</reference>
<keyword evidence="2 11" id="KW-0963">Cytoplasm</keyword>
<dbReference type="VEuPathDB" id="FungiDB:YALI0_B00902g"/>
<feature type="repeat" description="WD" evidence="12">
    <location>
        <begin position="176"/>
        <end position="208"/>
    </location>
</feature>
<dbReference type="CDD" id="cd00200">
    <property type="entry name" value="WD40"/>
    <property type="match status" value="1"/>
</dbReference>
<dbReference type="PROSITE" id="PS50294">
    <property type="entry name" value="WD_REPEATS_REGION"/>
    <property type="match status" value="4"/>
</dbReference>
<name>A0A1D8N5Y3_YARLL</name>
<evidence type="ECO:0000256" key="3">
    <source>
        <dbReference type="ARBA" id="ARBA00022574"/>
    </source>
</evidence>
<dbReference type="Proteomes" id="UP000256601">
    <property type="component" value="Unassembled WGS sequence"/>
</dbReference>
<feature type="repeat" description="WD" evidence="12">
    <location>
        <begin position="219"/>
        <end position="260"/>
    </location>
</feature>
<evidence type="ECO:0000256" key="13">
    <source>
        <dbReference type="SAM" id="MobiDB-lite"/>
    </source>
</evidence>
<dbReference type="VEuPathDB" id="FungiDB:YALI1_B01552g"/>
<dbReference type="GO" id="GO:0051012">
    <property type="term" value="P:microtubule sliding"/>
    <property type="evidence" value="ECO:0007669"/>
    <property type="project" value="UniProtKB-UniRule"/>
</dbReference>
<evidence type="ECO:0000256" key="8">
    <source>
        <dbReference type="ARBA" id="ARBA00023054"/>
    </source>
</evidence>
<dbReference type="GO" id="GO:0070840">
    <property type="term" value="F:dynein complex binding"/>
    <property type="evidence" value="ECO:0007669"/>
    <property type="project" value="UniProtKB-UniRule"/>
</dbReference>
<comment type="subcellular location">
    <subcellularLocation>
        <location evidence="11">Cytoplasm</location>
        <location evidence="11">Cytoskeleton</location>
    </subcellularLocation>
    <subcellularLocation>
        <location evidence="11">Cytoplasm</location>
        <location evidence="11">Cytoskeleton</location>
        <location evidence="11">Spindle pole</location>
    </subcellularLocation>
    <text evidence="11">Localizes to the plus ends of microtubules and the mitotic spindle poles.</text>
</comment>
<organism evidence="14 16">
    <name type="scientific">Yarrowia lipolytica</name>
    <name type="common">Candida lipolytica</name>
    <dbReference type="NCBI Taxonomy" id="4952"/>
    <lineage>
        <taxon>Eukaryota</taxon>
        <taxon>Fungi</taxon>
        <taxon>Dikarya</taxon>
        <taxon>Ascomycota</taxon>
        <taxon>Saccharomycotina</taxon>
        <taxon>Dipodascomycetes</taxon>
        <taxon>Dipodascales</taxon>
        <taxon>Dipodascales incertae sedis</taxon>
        <taxon>Yarrowia</taxon>
    </lineage>
</organism>
<evidence type="ECO:0000313" key="16">
    <source>
        <dbReference type="Proteomes" id="UP000182444"/>
    </source>
</evidence>
<comment type="function">
    <text evidence="11">Positively regulates the activity of the minus-end directed microtubule motor protein dynein. Plays a central role in positioning the mitotic spindle at the bud neck during cell division. Targets cytoplasmic dynein to microtubule plus ends, thereby promoting dynein-mediated microtubule sliding along the bud cortex and consequently the movement of the mitotic spindle to the bud neck.</text>
</comment>
<dbReference type="GeneID" id="2906884"/>
<dbReference type="InterPro" id="IPR037190">
    <property type="entry name" value="LIS1_N"/>
</dbReference>
<dbReference type="InterPro" id="IPR036322">
    <property type="entry name" value="WD40_repeat_dom_sf"/>
</dbReference>
<evidence type="ECO:0000313" key="17">
    <source>
        <dbReference type="Proteomes" id="UP000256601"/>
    </source>
</evidence>
<dbReference type="GO" id="GO:0005874">
    <property type="term" value="C:microtubule"/>
    <property type="evidence" value="ECO:0007669"/>
    <property type="project" value="UniProtKB-KW"/>
</dbReference>
<dbReference type="PANTHER" id="PTHR44129">
    <property type="entry name" value="WD REPEAT-CONTAINING PROTEIN POP1"/>
    <property type="match status" value="1"/>
</dbReference>
<evidence type="ECO:0000313" key="15">
    <source>
        <dbReference type="EMBL" id="RDW23617.1"/>
    </source>
</evidence>
<dbReference type="InterPro" id="IPR050349">
    <property type="entry name" value="WD_LIS1/nudF_dynein_reg"/>
</dbReference>
<evidence type="ECO:0000256" key="12">
    <source>
        <dbReference type="PROSITE-ProRule" id="PRU00221"/>
    </source>
</evidence>
<dbReference type="KEGG" id="yli:2906884"/>
<dbReference type="SUPFAM" id="SSF50978">
    <property type="entry name" value="WD40 repeat-like"/>
    <property type="match status" value="1"/>
</dbReference>
<dbReference type="InterPro" id="IPR015943">
    <property type="entry name" value="WD40/YVTN_repeat-like_dom_sf"/>
</dbReference>
<dbReference type="Pfam" id="PF00400">
    <property type="entry name" value="WD40"/>
    <property type="match status" value="7"/>
</dbReference>
<comment type="subunit">
    <text evidence="11">Self-associates. Interacts with NDL1 and dynein.</text>
</comment>
<dbReference type="InterPro" id="IPR001680">
    <property type="entry name" value="WD40_rpt"/>
</dbReference>
<evidence type="ECO:0000256" key="6">
    <source>
        <dbReference type="ARBA" id="ARBA00022737"/>
    </source>
</evidence>
<comment type="similarity">
    <text evidence="11">Belongs to the WD repeat LIS1/nudF family.</text>
</comment>
<dbReference type="OMA" id="WHVATKE"/>
<keyword evidence="3 12" id="KW-0853">WD repeat</keyword>
<dbReference type="Gene3D" id="2.130.10.10">
    <property type="entry name" value="YVTN repeat-like/Quinoprotein amine dehydrogenase"/>
    <property type="match status" value="1"/>
</dbReference>
<evidence type="ECO:0000256" key="10">
    <source>
        <dbReference type="ARBA" id="ARBA00023306"/>
    </source>
</evidence>
<evidence type="ECO:0000313" key="14">
    <source>
        <dbReference type="EMBL" id="AOW01038.1"/>
    </source>
</evidence>
<keyword evidence="4 11" id="KW-0132">Cell division</keyword>
<feature type="coiled-coil region" evidence="11">
    <location>
        <begin position="66"/>
        <end position="93"/>
    </location>
</feature>
<dbReference type="InterPro" id="IPR017252">
    <property type="entry name" value="Dynein_regulator_LIS1"/>
</dbReference>
<keyword evidence="10 11" id="KW-0131">Cell cycle</keyword>
<dbReference type="PIRSF" id="PIRSF037647">
    <property type="entry name" value="Dynein_regulator_Lis1"/>
    <property type="match status" value="1"/>
</dbReference>
<dbReference type="GO" id="GO:0000922">
    <property type="term" value="C:spindle pole"/>
    <property type="evidence" value="ECO:0007669"/>
    <property type="project" value="UniProtKB-SubCell"/>
</dbReference>
<dbReference type="GO" id="GO:0000132">
    <property type="term" value="P:establishment of mitotic spindle orientation"/>
    <property type="evidence" value="ECO:0007669"/>
    <property type="project" value="UniProtKB-UniRule"/>
</dbReference>
<accession>A0A1D8N5Y3</accession>